<sequence length="264" mass="27470">MFTVGVDIGSVAAKAVVYDTASRTVAGMALQPTGWNPKAAGEEVLQKACAAAGIREPDYIVATGYGRVSLPFAHKSTTEITCHAAGAVRLFPHTRVVLDIGGQDSKVIRTDADGSVQDFLMNDKCAAGTGRFLQVLSGILNQDLEGLNALAMQGTPAPISSMCAVFAETEIVGLLARGTPPADIAAGVLVSIARRMRALASRIPMAGECTFTGGLAVSAAFGNILSRELGVPINIPDHPQHTGAFGAAILAETWLNRARKRSEV</sequence>
<protein>
    <submittedName>
        <fullName evidence="6">Acyl-CoA dehydratase activase</fullName>
    </submittedName>
</protein>
<evidence type="ECO:0000256" key="3">
    <source>
        <dbReference type="ARBA" id="ARBA00023004"/>
    </source>
</evidence>
<keyword evidence="3" id="KW-0408">Iron</keyword>
<evidence type="ECO:0000259" key="5">
    <source>
        <dbReference type="Pfam" id="PF01869"/>
    </source>
</evidence>
<dbReference type="EMBL" id="DYZA01000213">
    <property type="protein sequence ID" value="HJD98060.1"/>
    <property type="molecule type" value="Genomic_DNA"/>
</dbReference>
<proteinExistence type="predicted"/>
<dbReference type="InterPro" id="IPR008275">
    <property type="entry name" value="CoA_E_activase_dom"/>
</dbReference>
<keyword evidence="4" id="KW-0411">Iron-sulfur</keyword>
<comment type="caution">
    <text evidence="6">The sequence shown here is derived from an EMBL/GenBank/DDBJ whole genome shotgun (WGS) entry which is preliminary data.</text>
</comment>
<dbReference type="GO" id="GO:0051536">
    <property type="term" value="F:iron-sulfur cluster binding"/>
    <property type="evidence" value="ECO:0007669"/>
    <property type="project" value="UniProtKB-KW"/>
</dbReference>
<evidence type="ECO:0000313" key="6">
    <source>
        <dbReference type="EMBL" id="HJD98060.1"/>
    </source>
</evidence>
<reference evidence="6" key="1">
    <citation type="journal article" date="2021" name="PeerJ">
        <title>Extensive microbial diversity within the chicken gut microbiome revealed by metagenomics and culture.</title>
        <authorList>
            <person name="Gilroy R."/>
            <person name="Ravi A."/>
            <person name="Getino M."/>
            <person name="Pursley I."/>
            <person name="Horton D.L."/>
            <person name="Alikhan N.F."/>
            <person name="Baker D."/>
            <person name="Gharbi K."/>
            <person name="Hall N."/>
            <person name="Watson M."/>
            <person name="Adriaenssens E.M."/>
            <person name="Foster-Nyarko E."/>
            <person name="Jarju S."/>
            <person name="Secka A."/>
            <person name="Antonio M."/>
            <person name="Oren A."/>
            <person name="Chaudhuri R.R."/>
            <person name="La Ragione R."/>
            <person name="Hildebrand F."/>
            <person name="Pallen M.J."/>
        </authorList>
    </citation>
    <scope>NUCLEOTIDE SEQUENCE</scope>
    <source>
        <strain evidence="6">ChiGjej2B2-19336</strain>
    </source>
</reference>
<dbReference type="Gene3D" id="3.30.420.40">
    <property type="match status" value="2"/>
</dbReference>
<dbReference type="InterPro" id="IPR043129">
    <property type="entry name" value="ATPase_NBD"/>
</dbReference>
<evidence type="ECO:0000256" key="2">
    <source>
        <dbReference type="ARBA" id="ARBA00022723"/>
    </source>
</evidence>
<dbReference type="PANTHER" id="PTHR32329:SF2">
    <property type="entry name" value="BIFUNCTIONAL PROTEIN [INCLUDES 2-HYDROXYACYL-COA DEHYDRATASE (N-TER) AND ITS ACTIVATOR DOMAIN (C_TERM)"/>
    <property type="match status" value="1"/>
</dbReference>
<keyword evidence="2" id="KW-0479">Metal-binding</keyword>
<accession>A0A921DRV2</accession>
<dbReference type="GO" id="GO:0046872">
    <property type="term" value="F:metal ion binding"/>
    <property type="evidence" value="ECO:0007669"/>
    <property type="project" value="UniProtKB-KW"/>
</dbReference>
<gene>
    <name evidence="6" type="ORF">K8W16_10500</name>
</gene>
<evidence type="ECO:0000256" key="1">
    <source>
        <dbReference type="ARBA" id="ARBA00001966"/>
    </source>
</evidence>
<dbReference type="Proteomes" id="UP000698963">
    <property type="component" value="Unassembled WGS sequence"/>
</dbReference>
<comment type="cofactor">
    <cofactor evidence="1">
        <name>[4Fe-4S] cluster</name>
        <dbReference type="ChEBI" id="CHEBI:49883"/>
    </cofactor>
</comment>
<evidence type="ECO:0000313" key="7">
    <source>
        <dbReference type="Proteomes" id="UP000698963"/>
    </source>
</evidence>
<evidence type="ECO:0000256" key="4">
    <source>
        <dbReference type="ARBA" id="ARBA00023014"/>
    </source>
</evidence>
<dbReference type="NCBIfam" id="TIGR00241">
    <property type="entry name" value="CoA_E_activ"/>
    <property type="match status" value="1"/>
</dbReference>
<dbReference type="InterPro" id="IPR051805">
    <property type="entry name" value="Dehydratase_Activator_Redct"/>
</dbReference>
<dbReference type="CDD" id="cd24036">
    <property type="entry name" value="ASKHA_NBD_BcrAD_BadFG_HgdC_HadI"/>
    <property type="match status" value="1"/>
</dbReference>
<name>A0A921DRV2_9BACT</name>
<dbReference type="AlphaFoldDB" id="A0A921DRV2"/>
<organism evidence="6 7">
    <name type="scientific">Mailhella massiliensis</name>
    <dbReference type="NCBI Taxonomy" id="1903261"/>
    <lineage>
        <taxon>Bacteria</taxon>
        <taxon>Pseudomonadati</taxon>
        <taxon>Thermodesulfobacteriota</taxon>
        <taxon>Desulfovibrionia</taxon>
        <taxon>Desulfovibrionales</taxon>
        <taxon>Desulfovibrionaceae</taxon>
        <taxon>Mailhella</taxon>
    </lineage>
</organism>
<reference evidence="6" key="2">
    <citation type="submission" date="2021-09" db="EMBL/GenBank/DDBJ databases">
        <authorList>
            <person name="Gilroy R."/>
        </authorList>
    </citation>
    <scope>NUCLEOTIDE SEQUENCE</scope>
    <source>
        <strain evidence="6">ChiGjej2B2-19336</strain>
    </source>
</reference>
<dbReference type="SUPFAM" id="SSF53067">
    <property type="entry name" value="Actin-like ATPase domain"/>
    <property type="match status" value="1"/>
</dbReference>
<dbReference type="RefSeq" id="WP_304123430.1">
    <property type="nucleotide sequence ID" value="NZ_DYZA01000213.1"/>
</dbReference>
<dbReference type="Pfam" id="PF01869">
    <property type="entry name" value="BcrAD_BadFG"/>
    <property type="match status" value="1"/>
</dbReference>
<dbReference type="InterPro" id="IPR002731">
    <property type="entry name" value="ATPase_BadF"/>
</dbReference>
<dbReference type="PANTHER" id="PTHR32329">
    <property type="entry name" value="BIFUNCTIONAL PROTEIN [INCLUDES 2-HYDROXYACYL-COA DEHYDRATASE (N-TER) AND ITS ACTIVATOR DOMAIN (C_TERM)-RELATED"/>
    <property type="match status" value="1"/>
</dbReference>
<feature type="domain" description="ATPase BadF/BadG/BcrA/BcrD type" evidence="5">
    <location>
        <begin position="4"/>
        <end position="251"/>
    </location>
</feature>